<dbReference type="AlphaFoldDB" id="A0A2V3IRA7"/>
<dbReference type="InterPro" id="IPR003323">
    <property type="entry name" value="OTU_dom"/>
</dbReference>
<dbReference type="PROSITE" id="PS50802">
    <property type="entry name" value="OTU"/>
    <property type="match status" value="1"/>
</dbReference>
<evidence type="ECO:0000313" key="9">
    <source>
        <dbReference type="EMBL" id="PXF44633.1"/>
    </source>
</evidence>
<feature type="compositionally biased region" description="Basic and acidic residues" evidence="7">
    <location>
        <begin position="424"/>
        <end position="439"/>
    </location>
</feature>
<gene>
    <name evidence="9" type="ORF">BWQ96_05628</name>
</gene>
<protein>
    <recommendedName>
        <fullName evidence="3">ubiquitinyl hydrolase 1</fullName>
        <ecNumber evidence="3">3.4.19.12</ecNumber>
    </recommendedName>
</protein>
<comment type="caution">
    <text evidence="9">The sequence shown here is derived from an EMBL/GenBank/DDBJ whole genome shotgun (WGS) entry which is preliminary data.</text>
</comment>
<evidence type="ECO:0000256" key="5">
    <source>
        <dbReference type="ARBA" id="ARBA00022786"/>
    </source>
</evidence>
<comment type="catalytic activity">
    <reaction evidence="1">
        <text>Thiol-dependent hydrolysis of ester, thioester, amide, peptide and isopeptide bonds formed by the C-terminal Gly of ubiquitin (a 76-residue protein attached to proteins as an intracellular targeting signal).</text>
        <dbReference type="EC" id="3.4.19.12"/>
    </reaction>
</comment>
<evidence type="ECO:0000256" key="2">
    <source>
        <dbReference type="ARBA" id="ARBA00010407"/>
    </source>
</evidence>
<keyword evidence="5" id="KW-0833">Ubl conjugation pathway</keyword>
<dbReference type="InterPro" id="IPR038765">
    <property type="entry name" value="Papain-like_cys_pep_sf"/>
</dbReference>
<keyword evidence="4" id="KW-0645">Protease</keyword>
<evidence type="ECO:0000256" key="7">
    <source>
        <dbReference type="SAM" id="MobiDB-lite"/>
    </source>
</evidence>
<sequence length="439" mass="47537">MRVRLDAQGRPRPPVSPVRQQSSATPQPPPDVPPPQKPPRPPPAASLPVPAPVSNPLPLAPKPPLAQRTPPAHPAPPQRPLSASAAPPTPADDERASDSGSSAHNEGYNSEDEHPAARPELPARTQREREAAFVAQLAARGLRIIEMRPDGNCLFRALAHAVWNDAEKHTALRAAVMQYLLQERDYFSQFVAEDFVRYVRRKKRDGTHGNHLELQAAAELFGRPIEVYAYSSTPATVIEAWGSAAAADTSSTSEPIRLSFHRRSHYNALEPFNGLDKSAKRAAAEAAEQLAWRTAADAHATEDEIERAVMALSLVEASRAEHVAGSASSSTAAVPSSVLALINSGYSEESASEAYRVAGHGGLSEMIRYLTKGRFQHEQPSSTRQRRASAEKNMHLFSARVASESTQVANDLPYNSSETALTTDSDRDDCNSRTSEDAV</sequence>
<evidence type="ECO:0000259" key="8">
    <source>
        <dbReference type="PROSITE" id="PS50802"/>
    </source>
</evidence>
<feature type="compositionally biased region" description="Pro residues" evidence="7">
    <location>
        <begin position="26"/>
        <end position="64"/>
    </location>
</feature>
<dbReference type="Gene3D" id="3.90.70.80">
    <property type="match status" value="1"/>
</dbReference>
<comment type="similarity">
    <text evidence="2">Belongs to the peptidase C85 family.</text>
</comment>
<evidence type="ECO:0000256" key="1">
    <source>
        <dbReference type="ARBA" id="ARBA00000707"/>
    </source>
</evidence>
<dbReference type="EC" id="3.4.19.12" evidence="3"/>
<dbReference type="GO" id="GO:0006508">
    <property type="term" value="P:proteolysis"/>
    <property type="evidence" value="ECO:0007669"/>
    <property type="project" value="UniProtKB-KW"/>
</dbReference>
<name>A0A2V3IRA7_9FLOR</name>
<keyword evidence="10" id="KW-1185">Reference proteome</keyword>
<dbReference type="Pfam" id="PF02338">
    <property type="entry name" value="OTU"/>
    <property type="match status" value="1"/>
</dbReference>
<feature type="compositionally biased region" description="Polar residues" evidence="7">
    <location>
        <begin position="403"/>
        <end position="423"/>
    </location>
</feature>
<organism evidence="9 10">
    <name type="scientific">Gracilariopsis chorda</name>
    <dbReference type="NCBI Taxonomy" id="448386"/>
    <lineage>
        <taxon>Eukaryota</taxon>
        <taxon>Rhodophyta</taxon>
        <taxon>Florideophyceae</taxon>
        <taxon>Rhodymeniophycidae</taxon>
        <taxon>Gracilariales</taxon>
        <taxon>Gracilariaceae</taxon>
        <taxon>Gracilariopsis</taxon>
    </lineage>
</organism>
<dbReference type="CDD" id="cd22752">
    <property type="entry name" value="OTU_OTUD5-like"/>
    <property type="match status" value="1"/>
</dbReference>
<dbReference type="GO" id="GO:0016579">
    <property type="term" value="P:protein deubiquitination"/>
    <property type="evidence" value="ECO:0007669"/>
    <property type="project" value="TreeGrafter"/>
</dbReference>
<dbReference type="InterPro" id="IPR050704">
    <property type="entry name" value="Peptidase_C85-like"/>
</dbReference>
<dbReference type="Proteomes" id="UP000247409">
    <property type="component" value="Unassembled WGS sequence"/>
</dbReference>
<dbReference type="STRING" id="448386.A0A2V3IRA7"/>
<dbReference type="OrthoDB" id="409956at2759"/>
<evidence type="ECO:0000313" key="10">
    <source>
        <dbReference type="Proteomes" id="UP000247409"/>
    </source>
</evidence>
<dbReference type="EMBL" id="NBIV01000085">
    <property type="protein sequence ID" value="PXF44633.1"/>
    <property type="molecule type" value="Genomic_DNA"/>
</dbReference>
<dbReference type="GO" id="GO:0004843">
    <property type="term" value="F:cysteine-type deubiquitinase activity"/>
    <property type="evidence" value="ECO:0007669"/>
    <property type="project" value="UniProtKB-EC"/>
</dbReference>
<dbReference type="PANTHER" id="PTHR12419:SF4">
    <property type="entry name" value="OTU DOMAIN-CONTAINING PROTEIN 5"/>
    <property type="match status" value="1"/>
</dbReference>
<feature type="region of interest" description="Disordered" evidence="7">
    <location>
        <begin position="1"/>
        <end position="127"/>
    </location>
</feature>
<reference evidence="9 10" key="1">
    <citation type="journal article" date="2018" name="Mol. Biol. Evol.">
        <title>Analysis of the draft genome of the red seaweed Gracilariopsis chorda provides insights into genome size evolution in Rhodophyta.</title>
        <authorList>
            <person name="Lee J."/>
            <person name="Yang E.C."/>
            <person name="Graf L."/>
            <person name="Yang J.H."/>
            <person name="Qiu H."/>
            <person name="Zel Zion U."/>
            <person name="Chan C.X."/>
            <person name="Stephens T.G."/>
            <person name="Weber A.P.M."/>
            <person name="Boo G.H."/>
            <person name="Boo S.M."/>
            <person name="Kim K.M."/>
            <person name="Shin Y."/>
            <person name="Jung M."/>
            <person name="Lee S.J."/>
            <person name="Yim H.S."/>
            <person name="Lee J.H."/>
            <person name="Bhattacharya D."/>
            <person name="Yoon H.S."/>
        </authorList>
    </citation>
    <scope>NUCLEOTIDE SEQUENCE [LARGE SCALE GENOMIC DNA]</scope>
    <source>
        <strain evidence="9 10">SKKU-2015</strain>
        <tissue evidence="9">Whole body</tissue>
    </source>
</reference>
<evidence type="ECO:0000256" key="3">
    <source>
        <dbReference type="ARBA" id="ARBA00012759"/>
    </source>
</evidence>
<keyword evidence="6" id="KW-0378">Hydrolase</keyword>
<dbReference type="GO" id="GO:0061578">
    <property type="term" value="F:K63-linked deubiquitinase activity"/>
    <property type="evidence" value="ECO:0007669"/>
    <property type="project" value="TreeGrafter"/>
</dbReference>
<dbReference type="PANTHER" id="PTHR12419">
    <property type="entry name" value="OTU DOMAIN CONTAINING PROTEIN"/>
    <property type="match status" value="1"/>
</dbReference>
<feature type="compositionally biased region" description="Polar residues" evidence="7">
    <location>
        <begin position="98"/>
        <end position="108"/>
    </location>
</feature>
<dbReference type="SUPFAM" id="SSF54001">
    <property type="entry name" value="Cysteine proteinases"/>
    <property type="match status" value="1"/>
</dbReference>
<evidence type="ECO:0000256" key="4">
    <source>
        <dbReference type="ARBA" id="ARBA00022670"/>
    </source>
</evidence>
<feature type="region of interest" description="Disordered" evidence="7">
    <location>
        <begin position="400"/>
        <end position="439"/>
    </location>
</feature>
<evidence type="ECO:0000256" key="6">
    <source>
        <dbReference type="ARBA" id="ARBA00022801"/>
    </source>
</evidence>
<accession>A0A2V3IRA7</accession>
<feature type="domain" description="OTU" evidence="8">
    <location>
        <begin position="142"/>
        <end position="272"/>
    </location>
</feature>
<proteinExistence type="inferred from homology"/>